<dbReference type="AlphaFoldDB" id="A0AAF0ZRD0"/>
<gene>
    <name evidence="2" type="ORF">MTR67_040100</name>
</gene>
<dbReference type="EMBL" id="CP133620">
    <property type="protein sequence ID" value="WMV46715.1"/>
    <property type="molecule type" value="Genomic_DNA"/>
</dbReference>
<organism evidence="2 3">
    <name type="scientific">Solanum verrucosum</name>
    <dbReference type="NCBI Taxonomy" id="315347"/>
    <lineage>
        <taxon>Eukaryota</taxon>
        <taxon>Viridiplantae</taxon>
        <taxon>Streptophyta</taxon>
        <taxon>Embryophyta</taxon>
        <taxon>Tracheophyta</taxon>
        <taxon>Spermatophyta</taxon>
        <taxon>Magnoliopsida</taxon>
        <taxon>eudicotyledons</taxon>
        <taxon>Gunneridae</taxon>
        <taxon>Pentapetalae</taxon>
        <taxon>asterids</taxon>
        <taxon>lamiids</taxon>
        <taxon>Solanales</taxon>
        <taxon>Solanaceae</taxon>
        <taxon>Solanoideae</taxon>
        <taxon>Solaneae</taxon>
        <taxon>Solanum</taxon>
    </lineage>
</organism>
<feature type="region of interest" description="Disordered" evidence="1">
    <location>
        <begin position="132"/>
        <end position="171"/>
    </location>
</feature>
<name>A0AAF0ZRD0_SOLVR</name>
<dbReference type="Proteomes" id="UP001234989">
    <property type="component" value="Chromosome 9"/>
</dbReference>
<proteinExistence type="predicted"/>
<sequence>MEEENDHQNLPQGDQQALKNNRNNQLMVRNQPPPRQRPEFGVWNNYVVDHNAIGTMGAIVLPHLPPKLKEMDDNEKAMAITITSGSFMTNTLEKATEKLDWVAKTNRLWRNRDTETLRSTFSGFRTNAQAFDQDTWRQGQANNGQNYNREGHYNRDNNQNGYNDQNRGQDK</sequence>
<evidence type="ECO:0000313" key="3">
    <source>
        <dbReference type="Proteomes" id="UP001234989"/>
    </source>
</evidence>
<evidence type="ECO:0000256" key="1">
    <source>
        <dbReference type="SAM" id="MobiDB-lite"/>
    </source>
</evidence>
<accession>A0AAF0ZRD0</accession>
<feature type="compositionally biased region" description="Polar residues" evidence="1">
    <location>
        <begin position="132"/>
        <end position="148"/>
    </location>
</feature>
<evidence type="ECO:0000313" key="2">
    <source>
        <dbReference type="EMBL" id="WMV46715.1"/>
    </source>
</evidence>
<evidence type="ECO:0008006" key="4">
    <source>
        <dbReference type="Google" id="ProtNLM"/>
    </source>
</evidence>
<reference evidence="2" key="1">
    <citation type="submission" date="2023-08" db="EMBL/GenBank/DDBJ databases">
        <title>A de novo genome assembly of Solanum verrucosum Schlechtendal, a Mexican diploid species geographically isolated from the other diploid A-genome species in potato relatives.</title>
        <authorList>
            <person name="Hosaka K."/>
        </authorList>
    </citation>
    <scope>NUCLEOTIDE SEQUENCE</scope>
    <source>
        <tissue evidence="2">Young leaves</tissue>
    </source>
</reference>
<feature type="compositionally biased region" description="Polar residues" evidence="1">
    <location>
        <begin position="156"/>
        <end position="171"/>
    </location>
</feature>
<protein>
    <recommendedName>
        <fullName evidence="4">Integrase core domain containing protein</fullName>
    </recommendedName>
</protein>
<keyword evidence="3" id="KW-1185">Reference proteome</keyword>